<feature type="compositionally biased region" description="Gly residues" evidence="1">
    <location>
        <begin position="1"/>
        <end position="12"/>
    </location>
</feature>
<gene>
    <name evidence="2" type="ORF">F7725_021492</name>
</gene>
<sequence>MTRGRGGTGEAGSGSEAEGGEGLLSAEDKQTPHAADHNERKVTCKHPVSGAPSQDNCIFVSVSSLNY</sequence>
<evidence type="ECO:0000256" key="1">
    <source>
        <dbReference type="SAM" id="MobiDB-lite"/>
    </source>
</evidence>
<protein>
    <submittedName>
        <fullName evidence="2">Uncharacterized protein</fullName>
    </submittedName>
</protein>
<evidence type="ECO:0000313" key="3">
    <source>
        <dbReference type="Proteomes" id="UP000518266"/>
    </source>
</evidence>
<name>A0A7J5ZBY6_DISMA</name>
<comment type="caution">
    <text evidence="2">The sequence shown here is derived from an EMBL/GenBank/DDBJ whole genome shotgun (WGS) entry which is preliminary data.</text>
</comment>
<dbReference type="Proteomes" id="UP000518266">
    <property type="component" value="Unassembled WGS sequence"/>
</dbReference>
<feature type="compositionally biased region" description="Basic and acidic residues" evidence="1">
    <location>
        <begin position="26"/>
        <end position="42"/>
    </location>
</feature>
<dbReference type="AlphaFoldDB" id="A0A7J5ZBY6"/>
<proteinExistence type="predicted"/>
<feature type="region of interest" description="Disordered" evidence="1">
    <location>
        <begin position="1"/>
        <end position="55"/>
    </location>
</feature>
<reference evidence="2 3" key="1">
    <citation type="submission" date="2020-03" db="EMBL/GenBank/DDBJ databases">
        <title>Dissostichus mawsoni Genome sequencing and assembly.</title>
        <authorList>
            <person name="Park H."/>
        </authorList>
    </citation>
    <scope>NUCLEOTIDE SEQUENCE [LARGE SCALE GENOMIC DNA]</scope>
    <source>
        <strain evidence="2">DM0001</strain>
        <tissue evidence="2">Muscle</tissue>
    </source>
</reference>
<accession>A0A7J5ZBY6</accession>
<evidence type="ECO:0000313" key="2">
    <source>
        <dbReference type="EMBL" id="KAF3859093.1"/>
    </source>
</evidence>
<keyword evidence="3" id="KW-1185">Reference proteome</keyword>
<dbReference type="OrthoDB" id="8958943at2759"/>
<dbReference type="EMBL" id="JAAKFY010000003">
    <property type="protein sequence ID" value="KAF3859093.1"/>
    <property type="molecule type" value="Genomic_DNA"/>
</dbReference>
<organism evidence="2 3">
    <name type="scientific">Dissostichus mawsoni</name>
    <name type="common">Antarctic cod</name>
    <dbReference type="NCBI Taxonomy" id="36200"/>
    <lineage>
        <taxon>Eukaryota</taxon>
        <taxon>Metazoa</taxon>
        <taxon>Chordata</taxon>
        <taxon>Craniata</taxon>
        <taxon>Vertebrata</taxon>
        <taxon>Euteleostomi</taxon>
        <taxon>Actinopterygii</taxon>
        <taxon>Neopterygii</taxon>
        <taxon>Teleostei</taxon>
        <taxon>Neoteleostei</taxon>
        <taxon>Acanthomorphata</taxon>
        <taxon>Eupercaria</taxon>
        <taxon>Perciformes</taxon>
        <taxon>Notothenioidei</taxon>
        <taxon>Nototheniidae</taxon>
        <taxon>Dissostichus</taxon>
    </lineage>
</organism>